<evidence type="ECO:0000256" key="5">
    <source>
        <dbReference type="ARBA" id="ARBA00022975"/>
    </source>
</evidence>
<sequence length="175" mass="18649">MSREALARRIAEVALLRGEFTLRSGRKSSYYLDKYLFETQPDILMALGKAFAAMLPPETDRLAGPELGAVALAAATAMHAKLPFVLVRNSKKGYGSSKLVEGTLKAGDKVVIIEDILTTGGQIVEAAKTLEAAGATVIKMIGTIDRLEGARENIEAAGYSYASLFTTADLGIKPE</sequence>
<dbReference type="UniPathway" id="UPA00070">
    <property type="reaction ID" value="UER00119"/>
</dbReference>
<evidence type="ECO:0000256" key="1">
    <source>
        <dbReference type="ARBA" id="ARBA00004889"/>
    </source>
</evidence>
<dbReference type="EMBL" id="CP063458">
    <property type="protein sequence ID" value="QOV92510.1"/>
    <property type="molecule type" value="Genomic_DNA"/>
</dbReference>
<comment type="similarity">
    <text evidence="6">Belongs to the purine/pyrimidine phosphoribosyltransferase family. PyrE subfamily.</text>
</comment>
<dbReference type="Gene3D" id="3.40.50.2020">
    <property type="match status" value="1"/>
</dbReference>
<dbReference type="GO" id="GO:0000287">
    <property type="term" value="F:magnesium ion binding"/>
    <property type="evidence" value="ECO:0007669"/>
    <property type="project" value="UniProtKB-UniRule"/>
</dbReference>
<feature type="binding site" evidence="6">
    <location>
        <position position="88"/>
    </location>
    <ligand>
        <name>5-phospho-alpha-D-ribose 1-diphosphate</name>
        <dbReference type="ChEBI" id="CHEBI:58017"/>
        <note>ligand shared between dimeric partners</note>
    </ligand>
</feature>
<feature type="binding site" evidence="6">
    <location>
        <position position="92"/>
    </location>
    <ligand>
        <name>5-phospho-alpha-D-ribose 1-diphosphate</name>
        <dbReference type="ChEBI" id="CHEBI:58017"/>
        <note>ligand shared between dimeric partners</note>
    </ligand>
</feature>
<reference evidence="8 9" key="1">
    <citation type="submission" date="2020-10" db="EMBL/GenBank/DDBJ databases">
        <title>Wide distribution of Phycisphaera-like planctomycetes from WD2101 soil group in peatlands and genome analysis of the first cultivated representative.</title>
        <authorList>
            <person name="Dedysh S.N."/>
            <person name="Beletsky A.V."/>
            <person name="Ivanova A."/>
            <person name="Kulichevskaya I.S."/>
            <person name="Suzina N.E."/>
            <person name="Philippov D.A."/>
            <person name="Rakitin A.L."/>
            <person name="Mardanov A.V."/>
            <person name="Ravin N.V."/>
        </authorList>
    </citation>
    <scope>NUCLEOTIDE SEQUENCE [LARGE SCALE GENOMIC DNA]</scope>
    <source>
        <strain evidence="8 9">M1803</strain>
    </source>
</reference>
<comment type="pathway">
    <text evidence="1 6">Pyrimidine metabolism; UMP biosynthesis via de novo pathway; UMP from orotate: step 1/2.</text>
</comment>
<dbReference type="HAMAP" id="MF_01208">
    <property type="entry name" value="PyrE"/>
    <property type="match status" value="1"/>
</dbReference>
<evidence type="ECO:0000313" key="9">
    <source>
        <dbReference type="Proteomes" id="UP000593765"/>
    </source>
</evidence>
<dbReference type="Pfam" id="PF00156">
    <property type="entry name" value="Pribosyltran"/>
    <property type="match status" value="1"/>
</dbReference>
<comment type="subunit">
    <text evidence="6">Homodimer.</text>
</comment>
<feature type="binding site" description="in other chain" evidence="6">
    <location>
        <position position="23"/>
    </location>
    <ligand>
        <name>5-phospho-alpha-D-ribose 1-diphosphate</name>
        <dbReference type="ChEBI" id="CHEBI:58017"/>
        <note>ligand shared between dimeric partners</note>
    </ligand>
</feature>
<dbReference type="InterPro" id="IPR029057">
    <property type="entry name" value="PRTase-like"/>
</dbReference>
<dbReference type="InterPro" id="IPR023031">
    <property type="entry name" value="OPRT"/>
</dbReference>
<dbReference type="GO" id="GO:0004588">
    <property type="term" value="F:orotate phosphoribosyltransferase activity"/>
    <property type="evidence" value="ECO:0007669"/>
    <property type="project" value="UniProtKB-UniRule"/>
</dbReference>
<protein>
    <recommendedName>
        <fullName evidence="2 6">Orotate phosphoribosyltransferase</fullName>
        <shortName evidence="6">OPRT</shortName>
        <shortName evidence="6">OPRTase</shortName>
        <ecNumber evidence="2 6">2.4.2.10</ecNumber>
    </recommendedName>
</protein>
<dbReference type="EC" id="2.4.2.10" evidence="2 6"/>
<comment type="caution">
    <text evidence="6">Lacks conserved residue(s) required for the propagation of feature annotation.</text>
</comment>
<keyword evidence="4 6" id="KW-0808">Transferase</keyword>
<dbReference type="PANTHER" id="PTHR19278:SF9">
    <property type="entry name" value="URIDINE 5'-MONOPHOSPHATE SYNTHASE"/>
    <property type="match status" value="1"/>
</dbReference>
<evidence type="ECO:0000256" key="4">
    <source>
        <dbReference type="ARBA" id="ARBA00022679"/>
    </source>
</evidence>
<dbReference type="KEGG" id="hbs:IPV69_22385"/>
<name>A0A7M2X6Q3_9BACT</name>
<dbReference type="NCBIfam" id="TIGR00336">
    <property type="entry name" value="pyrE"/>
    <property type="match status" value="1"/>
</dbReference>
<comment type="catalytic activity">
    <reaction evidence="6">
        <text>orotidine 5'-phosphate + diphosphate = orotate + 5-phospho-alpha-D-ribose 1-diphosphate</text>
        <dbReference type="Rhea" id="RHEA:10380"/>
        <dbReference type="ChEBI" id="CHEBI:30839"/>
        <dbReference type="ChEBI" id="CHEBI:33019"/>
        <dbReference type="ChEBI" id="CHEBI:57538"/>
        <dbReference type="ChEBI" id="CHEBI:58017"/>
        <dbReference type="EC" id="2.4.2.10"/>
    </reaction>
</comment>
<dbReference type="GO" id="GO:0044205">
    <property type="term" value="P:'de novo' UMP biosynthetic process"/>
    <property type="evidence" value="ECO:0007669"/>
    <property type="project" value="UniProtKB-UniRule"/>
</dbReference>
<keyword evidence="5 6" id="KW-0665">Pyrimidine biosynthesis</keyword>
<dbReference type="AlphaFoldDB" id="A0A7M2X6Q3"/>
<evidence type="ECO:0000256" key="2">
    <source>
        <dbReference type="ARBA" id="ARBA00011971"/>
    </source>
</evidence>
<dbReference type="GO" id="GO:0019856">
    <property type="term" value="P:pyrimidine nucleobase biosynthetic process"/>
    <property type="evidence" value="ECO:0007669"/>
    <property type="project" value="TreeGrafter"/>
</dbReference>
<evidence type="ECO:0000256" key="6">
    <source>
        <dbReference type="HAMAP-Rule" id="MF_01208"/>
    </source>
</evidence>
<evidence type="ECO:0000259" key="7">
    <source>
        <dbReference type="Pfam" id="PF00156"/>
    </source>
</evidence>
<feature type="binding site" description="in other chain" evidence="6">
    <location>
        <begin position="114"/>
        <end position="122"/>
    </location>
    <ligand>
        <name>5-phospho-alpha-D-ribose 1-diphosphate</name>
        <dbReference type="ChEBI" id="CHEBI:58017"/>
        <note>ligand shared between dimeric partners</note>
    </ligand>
</feature>
<feature type="domain" description="Phosphoribosyltransferase" evidence="7">
    <location>
        <begin position="58"/>
        <end position="152"/>
    </location>
</feature>
<comment type="cofactor">
    <cofactor evidence="6">
        <name>Mg(2+)</name>
        <dbReference type="ChEBI" id="CHEBI:18420"/>
    </cofactor>
</comment>
<keyword evidence="6" id="KW-0460">Magnesium</keyword>
<dbReference type="InterPro" id="IPR000836">
    <property type="entry name" value="PRTase_dom"/>
</dbReference>
<dbReference type="CDD" id="cd06223">
    <property type="entry name" value="PRTases_typeI"/>
    <property type="match status" value="1"/>
</dbReference>
<gene>
    <name evidence="6 8" type="primary">pyrE</name>
    <name evidence="8" type="ORF">IPV69_22385</name>
</gene>
<comment type="function">
    <text evidence="6">Catalyzes the transfer of a ribosyl phosphate group from 5-phosphoribose 1-diphosphate to orotate, leading to the formation of orotidine monophosphate (OMP).</text>
</comment>
<keyword evidence="3 6" id="KW-0328">Glycosyltransferase</keyword>
<evidence type="ECO:0000256" key="3">
    <source>
        <dbReference type="ARBA" id="ARBA00022676"/>
    </source>
</evidence>
<dbReference type="InterPro" id="IPR004467">
    <property type="entry name" value="Or_phspho_trans_dom"/>
</dbReference>
<dbReference type="SUPFAM" id="SSF53271">
    <property type="entry name" value="PRTase-like"/>
    <property type="match status" value="1"/>
</dbReference>
<feature type="binding site" evidence="6">
    <location>
        <position position="146"/>
    </location>
    <ligand>
        <name>orotate</name>
        <dbReference type="ChEBI" id="CHEBI:30839"/>
    </ligand>
</feature>
<evidence type="ECO:0000313" key="8">
    <source>
        <dbReference type="EMBL" id="QOV92510.1"/>
    </source>
</evidence>
<proteinExistence type="inferred from homology"/>
<accession>A0A7M2X6Q3</accession>
<organism evidence="8 9">
    <name type="scientific">Humisphaera borealis</name>
    <dbReference type="NCBI Taxonomy" id="2807512"/>
    <lineage>
        <taxon>Bacteria</taxon>
        <taxon>Pseudomonadati</taxon>
        <taxon>Planctomycetota</taxon>
        <taxon>Phycisphaerae</taxon>
        <taxon>Tepidisphaerales</taxon>
        <taxon>Tepidisphaeraceae</taxon>
        <taxon>Humisphaera</taxon>
    </lineage>
</organism>
<dbReference type="Proteomes" id="UP000593765">
    <property type="component" value="Chromosome"/>
</dbReference>
<dbReference type="PANTHER" id="PTHR19278">
    <property type="entry name" value="OROTATE PHOSPHORIBOSYLTRANSFERASE"/>
    <property type="match status" value="1"/>
</dbReference>
<feature type="binding site" evidence="6">
    <location>
        <position position="118"/>
    </location>
    <ligand>
        <name>orotate</name>
        <dbReference type="ChEBI" id="CHEBI:30839"/>
    </ligand>
</feature>
<keyword evidence="9" id="KW-1185">Reference proteome</keyword>